<protein>
    <submittedName>
        <fullName evidence="1">Uncharacterized protein</fullName>
    </submittedName>
</protein>
<comment type="caution">
    <text evidence="1">The sequence shown here is derived from an EMBL/GenBank/DDBJ whole genome shotgun (WGS) entry which is preliminary data.</text>
</comment>
<dbReference type="EMBL" id="MHSA01000021">
    <property type="protein sequence ID" value="OHA33908.1"/>
    <property type="molecule type" value="Genomic_DNA"/>
</dbReference>
<evidence type="ECO:0000313" key="2">
    <source>
        <dbReference type="Proteomes" id="UP000177797"/>
    </source>
</evidence>
<dbReference type="AlphaFoldDB" id="A0A1G2NCR8"/>
<dbReference type="Proteomes" id="UP000177797">
    <property type="component" value="Unassembled WGS sequence"/>
</dbReference>
<gene>
    <name evidence="1" type="ORF">A2938_02695</name>
</gene>
<accession>A0A1G2NCR8</accession>
<organism evidence="1 2">
    <name type="scientific">Candidatus Taylorbacteria bacterium RIFCSPLOWO2_01_FULL_48_100</name>
    <dbReference type="NCBI Taxonomy" id="1802322"/>
    <lineage>
        <taxon>Bacteria</taxon>
        <taxon>Candidatus Tayloriibacteriota</taxon>
    </lineage>
</organism>
<reference evidence="1 2" key="1">
    <citation type="journal article" date="2016" name="Nat. Commun.">
        <title>Thousands of microbial genomes shed light on interconnected biogeochemical processes in an aquifer system.</title>
        <authorList>
            <person name="Anantharaman K."/>
            <person name="Brown C.T."/>
            <person name="Hug L.A."/>
            <person name="Sharon I."/>
            <person name="Castelle C.J."/>
            <person name="Probst A.J."/>
            <person name="Thomas B.C."/>
            <person name="Singh A."/>
            <person name="Wilkins M.J."/>
            <person name="Karaoz U."/>
            <person name="Brodie E.L."/>
            <person name="Williams K.H."/>
            <person name="Hubbard S.S."/>
            <person name="Banfield J.F."/>
        </authorList>
    </citation>
    <scope>NUCLEOTIDE SEQUENCE [LARGE SCALE GENOMIC DNA]</scope>
</reference>
<name>A0A1G2NCR8_9BACT</name>
<evidence type="ECO:0000313" key="1">
    <source>
        <dbReference type="EMBL" id="OHA33908.1"/>
    </source>
</evidence>
<proteinExistence type="predicted"/>
<sequence length="190" mass="20443">MSISFSADGNTFNIPSALRTALAPVLWLMGISLGSEPLSGGILSFDSETFGVFVPETVMLNEFRSTITAKIKDFQNKKQKYQQIQNTLRTQLAGLEKSSYQCDASVLTAQAEIETIISNDGDAPYQDAPTYAGNNEPPVSNISDIANESIFDTVSVNLKVNGQDGTVTVSPGSRIVPSRCNQMQGKLVAQ</sequence>